<organism evidence="2 3">
    <name type="scientific">Littorina saxatilis</name>
    <dbReference type="NCBI Taxonomy" id="31220"/>
    <lineage>
        <taxon>Eukaryota</taxon>
        <taxon>Metazoa</taxon>
        <taxon>Spiralia</taxon>
        <taxon>Lophotrochozoa</taxon>
        <taxon>Mollusca</taxon>
        <taxon>Gastropoda</taxon>
        <taxon>Caenogastropoda</taxon>
        <taxon>Littorinimorpha</taxon>
        <taxon>Littorinoidea</taxon>
        <taxon>Littorinidae</taxon>
        <taxon>Littorina</taxon>
    </lineage>
</organism>
<dbReference type="InterPro" id="IPR001304">
    <property type="entry name" value="C-type_lectin-like"/>
</dbReference>
<dbReference type="InterPro" id="IPR016186">
    <property type="entry name" value="C-type_lectin-like/link_sf"/>
</dbReference>
<evidence type="ECO:0000313" key="2">
    <source>
        <dbReference type="EMBL" id="KAK7098290.1"/>
    </source>
</evidence>
<reference evidence="2 3" key="1">
    <citation type="submission" date="2024-02" db="EMBL/GenBank/DDBJ databases">
        <title>Chromosome-scale genome assembly of the rough periwinkle Littorina saxatilis.</title>
        <authorList>
            <person name="De Jode A."/>
            <person name="Faria R."/>
            <person name="Formenti G."/>
            <person name="Sims Y."/>
            <person name="Smith T.P."/>
            <person name="Tracey A."/>
            <person name="Wood J.M.D."/>
            <person name="Zagrodzka Z.B."/>
            <person name="Johannesson K."/>
            <person name="Butlin R.K."/>
            <person name="Leder E.H."/>
        </authorList>
    </citation>
    <scope>NUCLEOTIDE SEQUENCE [LARGE SCALE GENOMIC DNA]</scope>
    <source>
        <strain evidence="2">Snail1</strain>
        <tissue evidence="2">Muscle</tissue>
    </source>
</reference>
<feature type="domain" description="C-type lectin" evidence="1">
    <location>
        <begin position="113"/>
        <end position="230"/>
    </location>
</feature>
<dbReference type="AlphaFoldDB" id="A0AAN9B6F7"/>
<name>A0AAN9B6F7_9CAEN</name>
<dbReference type="InterPro" id="IPR016187">
    <property type="entry name" value="CTDL_fold"/>
</dbReference>
<accession>A0AAN9B6F7</accession>
<comment type="caution">
    <text evidence="2">The sequence shown here is derived from an EMBL/GenBank/DDBJ whole genome shotgun (WGS) entry which is preliminary data.</text>
</comment>
<dbReference type="SUPFAM" id="SSF56436">
    <property type="entry name" value="C-type lectin-like"/>
    <property type="match status" value="2"/>
</dbReference>
<dbReference type="CDD" id="cd00037">
    <property type="entry name" value="CLECT"/>
    <property type="match status" value="2"/>
</dbReference>
<dbReference type="EMBL" id="JBAMIC010000012">
    <property type="protein sequence ID" value="KAK7098290.1"/>
    <property type="molecule type" value="Genomic_DNA"/>
</dbReference>
<feature type="domain" description="C-type lectin" evidence="1">
    <location>
        <begin position="262"/>
        <end position="364"/>
    </location>
</feature>
<gene>
    <name evidence="2" type="ORF">V1264_002622</name>
</gene>
<dbReference type="PROSITE" id="PS50041">
    <property type="entry name" value="C_TYPE_LECTIN_2"/>
    <property type="match status" value="2"/>
</dbReference>
<evidence type="ECO:0000313" key="3">
    <source>
        <dbReference type="Proteomes" id="UP001374579"/>
    </source>
</evidence>
<evidence type="ECO:0000259" key="1">
    <source>
        <dbReference type="PROSITE" id="PS50041"/>
    </source>
</evidence>
<protein>
    <recommendedName>
        <fullName evidence="1">C-type lectin domain-containing protein</fullName>
    </recommendedName>
</protein>
<proteinExistence type="predicted"/>
<keyword evidence="3" id="KW-1185">Reference proteome</keyword>
<dbReference type="Gene3D" id="3.10.100.10">
    <property type="entry name" value="Mannose-Binding Protein A, subunit A"/>
    <property type="match status" value="2"/>
</dbReference>
<dbReference type="Proteomes" id="UP001374579">
    <property type="component" value="Unassembled WGS sequence"/>
</dbReference>
<sequence>MSFRSLGCPGGPSSFEWSTGGSITASLLSDQAYSTASLLSDQAYSTASLLSDQAYSSVVLVNDNNENSSMILDVSLGSHLHYYVCEGSPVLAAESASTPAIIPPAMTWVQLGNPSREFGFSSDKQTFHDARKMCAAQTGRVRLAVLDTLFEEVREWIEVNHPDGAFWVDAVRPVSDAEFVWADGKAVDASIWKEGDPDPNDLVARIMEKNNVTVFAGTATYDGRRYYVCERVPEVRLEWRVLGTQEKLFGFSRTHSWGLEWANETCLRQLGDVRLASLDTHFHDVIDTIETNYPDDQFWVDARRPNGDSTFQWANGTDVMSDMWHNGEPNYLYKVARIKNITDRNQTALKSSSSSNPPYYFICEGNPATPVHRTK</sequence>